<proteinExistence type="predicted"/>
<keyword evidence="1" id="KW-1185">Reference proteome</keyword>
<name>A0A0K0DR29_ANGCA</name>
<accession>A0A0K0DR29</accession>
<reference evidence="2" key="2">
    <citation type="submission" date="2017-02" db="UniProtKB">
        <authorList>
            <consortium name="WormBaseParasite"/>
        </authorList>
    </citation>
    <scope>IDENTIFICATION</scope>
</reference>
<protein>
    <submittedName>
        <fullName evidence="2">Neur_chan_memb domain-containing protein</fullName>
    </submittedName>
</protein>
<organism evidence="1 2">
    <name type="scientific">Angiostrongylus cantonensis</name>
    <name type="common">Rat lungworm</name>
    <dbReference type="NCBI Taxonomy" id="6313"/>
    <lineage>
        <taxon>Eukaryota</taxon>
        <taxon>Metazoa</taxon>
        <taxon>Ecdysozoa</taxon>
        <taxon>Nematoda</taxon>
        <taxon>Chromadorea</taxon>
        <taxon>Rhabditida</taxon>
        <taxon>Rhabditina</taxon>
        <taxon>Rhabditomorpha</taxon>
        <taxon>Strongyloidea</taxon>
        <taxon>Metastrongylidae</taxon>
        <taxon>Angiostrongylus</taxon>
    </lineage>
</organism>
<evidence type="ECO:0000313" key="1">
    <source>
        <dbReference type="Proteomes" id="UP000035642"/>
    </source>
</evidence>
<dbReference type="Proteomes" id="UP000035642">
    <property type="component" value="Unassembled WGS sequence"/>
</dbReference>
<evidence type="ECO:0000313" key="2">
    <source>
        <dbReference type="WBParaSite" id="ACAC_0001421801-mRNA-1"/>
    </source>
</evidence>
<sequence>MLTEQPQVEKYCCWNNDPPLAEFPKLKCLKVLVSIAGGILLTAEVSYSKGMVVLDGSTGVNVVLSVVVVIAAVVANGSNGGEGGTNSSTEATAQLCLDLKPEVLKTLRTVAI</sequence>
<dbReference type="AlphaFoldDB" id="A0A0K0DR29"/>
<dbReference type="WBParaSite" id="ACAC_0001421801-mRNA-1">
    <property type="protein sequence ID" value="ACAC_0001421801-mRNA-1"/>
    <property type="gene ID" value="ACAC_0001421801"/>
</dbReference>
<reference evidence="1" key="1">
    <citation type="submission" date="2012-09" db="EMBL/GenBank/DDBJ databases">
        <authorList>
            <person name="Martin A.A."/>
        </authorList>
    </citation>
    <scope>NUCLEOTIDE SEQUENCE</scope>
</reference>